<evidence type="ECO:0000259" key="5">
    <source>
        <dbReference type="PROSITE" id="PS50975"/>
    </source>
</evidence>
<dbReference type="EMBL" id="JAHHHN010000043">
    <property type="protein sequence ID" value="MBW4565630.1"/>
    <property type="molecule type" value="Genomic_DNA"/>
</dbReference>
<dbReference type="SUPFAM" id="SSF56059">
    <property type="entry name" value="Glutathione synthetase ATP-binding domain-like"/>
    <property type="match status" value="1"/>
</dbReference>
<accession>A0A951Q4J7</accession>
<protein>
    <recommendedName>
        <fullName evidence="5">ATP-grasp domain-containing protein</fullName>
    </recommendedName>
</protein>
<evidence type="ECO:0000313" key="6">
    <source>
        <dbReference type="EMBL" id="MBW4565630.1"/>
    </source>
</evidence>
<evidence type="ECO:0000256" key="3">
    <source>
        <dbReference type="ARBA" id="ARBA00022840"/>
    </source>
</evidence>
<dbReference type="InterPro" id="IPR052032">
    <property type="entry name" value="ATP-dep_AA_Ligase"/>
</dbReference>
<sequence>MMNITENSDSFLLIIDYNLSRIDDVASMRKYAYERYGVKTLLLRANPAPHDYRIADVVLALDPCSSDFVTAGLKSLEPFRQQLRGGLVFSDNAVQSGAQLLEQLNLPVDNATLAAGAFSKILYRQIEAQHQSILEPQGMFIPAHAIIHNADELLDFVRHHPGGVVLKPACEGNNRGVVFLNANADLRQALQEVEPYFSGGIICEQVIPLREEYSFDGLGHLHFLTEKCSASGRYPVETGQILPARLSQAQEHLLTRVGKLANVLVGQCNGPFHNEIKIDKDATQAGVVEPNRRPAGMKIWSLAERVYGLNFYHLWVDKVLGQPLPKQLPTPQGVAATIMLGCPHDGYLDLAAVKDEPERLFNRALKLYNKAAINQELEWFDFTLLPIQRNWVRAIPKDNGDFIAMVCVYSPNAKLDVFGLKTTINDCWQKVIGHYIYQEEPTMVLAI</sequence>
<keyword evidence="1" id="KW-0436">Ligase</keyword>
<comment type="caution">
    <text evidence="6">The sequence shown here is derived from an EMBL/GenBank/DDBJ whole genome shotgun (WGS) entry which is preliminary data.</text>
</comment>
<organism evidence="6 7">
    <name type="scientific">Mojavia pulchra JT2-VF2</name>
    <dbReference type="NCBI Taxonomy" id="287848"/>
    <lineage>
        <taxon>Bacteria</taxon>
        <taxon>Bacillati</taxon>
        <taxon>Cyanobacteriota</taxon>
        <taxon>Cyanophyceae</taxon>
        <taxon>Nostocales</taxon>
        <taxon>Nostocaceae</taxon>
    </lineage>
</organism>
<proteinExistence type="predicted"/>
<keyword evidence="3 4" id="KW-0067">ATP-binding</keyword>
<reference evidence="6" key="1">
    <citation type="submission" date="2021-05" db="EMBL/GenBank/DDBJ databases">
        <authorList>
            <person name="Pietrasiak N."/>
            <person name="Ward R."/>
            <person name="Stajich J.E."/>
            <person name="Kurbessoian T."/>
        </authorList>
    </citation>
    <scope>NUCLEOTIDE SEQUENCE</scope>
    <source>
        <strain evidence="6">JT2-VF2</strain>
    </source>
</reference>
<dbReference type="AlphaFoldDB" id="A0A951Q4J7"/>
<name>A0A951Q4J7_9NOST</name>
<feature type="domain" description="ATP-grasp" evidence="5">
    <location>
        <begin position="131"/>
        <end position="320"/>
    </location>
</feature>
<evidence type="ECO:0000256" key="1">
    <source>
        <dbReference type="ARBA" id="ARBA00022598"/>
    </source>
</evidence>
<dbReference type="PANTHER" id="PTHR43585:SF2">
    <property type="entry name" value="ATP-GRASP ENZYME FSQD"/>
    <property type="match status" value="1"/>
</dbReference>
<dbReference type="Gene3D" id="3.30.470.20">
    <property type="entry name" value="ATP-grasp fold, B domain"/>
    <property type="match status" value="1"/>
</dbReference>
<dbReference type="InterPro" id="IPR011761">
    <property type="entry name" value="ATP-grasp"/>
</dbReference>
<dbReference type="Proteomes" id="UP000715781">
    <property type="component" value="Unassembled WGS sequence"/>
</dbReference>
<keyword evidence="2 4" id="KW-0547">Nucleotide-binding</keyword>
<dbReference type="GO" id="GO:0046872">
    <property type="term" value="F:metal ion binding"/>
    <property type="evidence" value="ECO:0007669"/>
    <property type="project" value="InterPro"/>
</dbReference>
<reference evidence="6" key="2">
    <citation type="journal article" date="2022" name="Microbiol. Resour. Announc.">
        <title>Metagenome Sequencing to Explore Phylogenomics of Terrestrial Cyanobacteria.</title>
        <authorList>
            <person name="Ward R.D."/>
            <person name="Stajich J.E."/>
            <person name="Johansen J.R."/>
            <person name="Huntemann M."/>
            <person name="Clum A."/>
            <person name="Foster B."/>
            <person name="Foster B."/>
            <person name="Roux S."/>
            <person name="Palaniappan K."/>
            <person name="Varghese N."/>
            <person name="Mukherjee S."/>
            <person name="Reddy T.B.K."/>
            <person name="Daum C."/>
            <person name="Copeland A."/>
            <person name="Chen I.A."/>
            <person name="Ivanova N.N."/>
            <person name="Kyrpides N.C."/>
            <person name="Shapiro N."/>
            <person name="Eloe-Fadrosh E.A."/>
            <person name="Pietrasiak N."/>
        </authorList>
    </citation>
    <scope>NUCLEOTIDE SEQUENCE</scope>
    <source>
        <strain evidence="6">JT2-VF2</strain>
    </source>
</reference>
<evidence type="ECO:0000256" key="4">
    <source>
        <dbReference type="PROSITE-ProRule" id="PRU00409"/>
    </source>
</evidence>
<evidence type="ECO:0000313" key="7">
    <source>
        <dbReference type="Proteomes" id="UP000715781"/>
    </source>
</evidence>
<dbReference type="PROSITE" id="PS50975">
    <property type="entry name" value="ATP_GRASP"/>
    <property type="match status" value="1"/>
</dbReference>
<dbReference type="GO" id="GO:0005524">
    <property type="term" value="F:ATP binding"/>
    <property type="evidence" value="ECO:0007669"/>
    <property type="project" value="UniProtKB-UniRule"/>
</dbReference>
<gene>
    <name evidence="6" type="ORF">KME32_32025</name>
</gene>
<dbReference type="PANTHER" id="PTHR43585">
    <property type="entry name" value="FUMIPYRROLE BIOSYNTHESIS PROTEIN C"/>
    <property type="match status" value="1"/>
</dbReference>
<dbReference type="GO" id="GO:0016874">
    <property type="term" value="F:ligase activity"/>
    <property type="evidence" value="ECO:0007669"/>
    <property type="project" value="UniProtKB-KW"/>
</dbReference>
<evidence type="ECO:0000256" key="2">
    <source>
        <dbReference type="ARBA" id="ARBA00022741"/>
    </source>
</evidence>